<protein>
    <submittedName>
        <fullName evidence="6">Bacterial regulatory protein, tetR family</fullName>
    </submittedName>
</protein>
<dbReference type="InterPro" id="IPR036271">
    <property type="entry name" value="Tet_transcr_reg_TetR-rel_C_sf"/>
</dbReference>
<dbReference type="Pfam" id="PF00440">
    <property type="entry name" value="TetR_N"/>
    <property type="match status" value="1"/>
</dbReference>
<dbReference type="PANTHER" id="PTHR30055:SF234">
    <property type="entry name" value="HTH-TYPE TRANSCRIPTIONAL REGULATOR BETI"/>
    <property type="match status" value="1"/>
</dbReference>
<dbReference type="PROSITE" id="PS50977">
    <property type="entry name" value="HTH_TETR_2"/>
    <property type="match status" value="1"/>
</dbReference>
<dbReference type="AlphaFoldDB" id="A0A0F0LKJ6"/>
<dbReference type="Gene3D" id="1.10.357.10">
    <property type="entry name" value="Tetracycline Repressor, domain 2"/>
    <property type="match status" value="1"/>
</dbReference>
<keyword evidence="7" id="KW-1185">Reference proteome</keyword>
<comment type="caution">
    <text evidence="6">The sequence shown here is derived from an EMBL/GenBank/DDBJ whole genome shotgun (WGS) entry which is preliminary data.</text>
</comment>
<dbReference type="Proteomes" id="UP000033740">
    <property type="component" value="Unassembled WGS sequence"/>
</dbReference>
<evidence type="ECO:0000256" key="3">
    <source>
        <dbReference type="ARBA" id="ARBA00023163"/>
    </source>
</evidence>
<gene>
    <name evidence="6" type="ORF">RS86_01853</name>
</gene>
<dbReference type="RefSeq" id="WP_052680184.1">
    <property type="nucleotide sequence ID" value="NZ_JYIX01000034.1"/>
</dbReference>
<evidence type="ECO:0000256" key="4">
    <source>
        <dbReference type="PROSITE-ProRule" id="PRU00335"/>
    </source>
</evidence>
<evidence type="ECO:0000256" key="2">
    <source>
        <dbReference type="ARBA" id="ARBA00023125"/>
    </source>
</evidence>
<dbReference type="GO" id="GO:0003700">
    <property type="term" value="F:DNA-binding transcription factor activity"/>
    <property type="evidence" value="ECO:0007669"/>
    <property type="project" value="TreeGrafter"/>
</dbReference>
<dbReference type="SUPFAM" id="SSF46689">
    <property type="entry name" value="Homeodomain-like"/>
    <property type="match status" value="1"/>
</dbReference>
<evidence type="ECO:0000313" key="7">
    <source>
        <dbReference type="Proteomes" id="UP000033740"/>
    </source>
</evidence>
<reference evidence="6 7" key="1">
    <citation type="submission" date="2015-02" db="EMBL/GenBank/DDBJ databases">
        <title>Draft genome sequences of ten Microbacterium spp. with emphasis on heavy metal contaminated environments.</title>
        <authorList>
            <person name="Corretto E."/>
        </authorList>
    </citation>
    <scope>NUCLEOTIDE SEQUENCE [LARGE SCALE GENOMIC DNA]</scope>
    <source>
        <strain evidence="6 7">ARN176</strain>
    </source>
</reference>
<organism evidence="6 7">
    <name type="scientific">Microbacterium azadirachtae</name>
    <dbReference type="NCBI Taxonomy" id="582680"/>
    <lineage>
        <taxon>Bacteria</taxon>
        <taxon>Bacillati</taxon>
        <taxon>Actinomycetota</taxon>
        <taxon>Actinomycetes</taxon>
        <taxon>Micrococcales</taxon>
        <taxon>Microbacteriaceae</taxon>
        <taxon>Microbacterium</taxon>
    </lineage>
</organism>
<dbReference type="STRING" id="582680.RS86_01853"/>
<dbReference type="InterPro" id="IPR001647">
    <property type="entry name" value="HTH_TetR"/>
</dbReference>
<keyword evidence="2 4" id="KW-0238">DNA-binding</keyword>
<dbReference type="InterPro" id="IPR025996">
    <property type="entry name" value="MT1864/Rv1816-like_C"/>
</dbReference>
<dbReference type="Pfam" id="PF13305">
    <property type="entry name" value="TetR_C_33"/>
    <property type="match status" value="1"/>
</dbReference>
<feature type="DNA-binding region" description="H-T-H motif" evidence="4">
    <location>
        <begin position="32"/>
        <end position="51"/>
    </location>
</feature>
<keyword evidence="1" id="KW-0805">Transcription regulation</keyword>
<dbReference type="PATRIC" id="fig|582680.6.peg.1916"/>
<dbReference type="InterPro" id="IPR050109">
    <property type="entry name" value="HTH-type_TetR-like_transc_reg"/>
</dbReference>
<keyword evidence="3" id="KW-0804">Transcription</keyword>
<proteinExistence type="predicted"/>
<dbReference type="GO" id="GO:0000976">
    <property type="term" value="F:transcription cis-regulatory region binding"/>
    <property type="evidence" value="ECO:0007669"/>
    <property type="project" value="TreeGrafter"/>
</dbReference>
<dbReference type="SUPFAM" id="SSF48498">
    <property type="entry name" value="Tetracyclin repressor-like, C-terminal domain"/>
    <property type="match status" value="1"/>
</dbReference>
<dbReference type="InterPro" id="IPR009057">
    <property type="entry name" value="Homeodomain-like_sf"/>
</dbReference>
<feature type="domain" description="HTH tetR-type" evidence="5">
    <location>
        <begin position="9"/>
        <end position="69"/>
    </location>
</feature>
<sequence length="194" mass="20423">MARPITHDANLRSRLIEVASAMIDRDGPERFSVREVAGGAETSTSAVYSLFGSKADLITAVVADSFASFALAQREAEPRGLRALGEAYRAWALQHPDRYRLMFSGAIAGAPHGVAGGGDPEPDPELDALLPLARTLTGADRVDEGVDLRSTLAVWAQVHGAVSLELAGVAPPWIDTDAVYATVLDAIAAVHPGR</sequence>
<evidence type="ECO:0000313" key="6">
    <source>
        <dbReference type="EMBL" id="KJL33194.1"/>
    </source>
</evidence>
<name>A0A0F0LKJ6_9MICO</name>
<evidence type="ECO:0000259" key="5">
    <source>
        <dbReference type="PROSITE" id="PS50977"/>
    </source>
</evidence>
<dbReference type="EMBL" id="JYIX01000034">
    <property type="protein sequence ID" value="KJL33194.1"/>
    <property type="molecule type" value="Genomic_DNA"/>
</dbReference>
<evidence type="ECO:0000256" key="1">
    <source>
        <dbReference type="ARBA" id="ARBA00023015"/>
    </source>
</evidence>
<dbReference type="PANTHER" id="PTHR30055">
    <property type="entry name" value="HTH-TYPE TRANSCRIPTIONAL REGULATOR RUTR"/>
    <property type="match status" value="1"/>
</dbReference>
<accession>A0A0F0LKJ6</accession>